<dbReference type="InterPro" id="IPR001926">
    <property type="entry name" value="TrpB-like_PALP"/>
</dbReference>
<dbReference type="RefSeq" id="WP_122013745.1">
    <property type="nucleotide sequence ID" value="NZ_CP033169.1"/>
</dbReference>
<gene>
    <name evidence="13" type="ORF">D2962_00090</name>
</gene>
<dbReference type="GO" id="GO:0004795">
    <property type="term" value="F:threonine synthase activity"/>
    <property type="evidence" value="ECO:0007669"/>
    <property type="project" value="UniProtKB-UniRule"/>
</dbReference>
<evidence type="ECO:0000256" key="7">
    <source>
        <dbReference type="NCBIfam" id="TIGR00260"/>
    </source>
</evidence>
<keyword evidence="8" id="KW-0028">Amino-acid biosynthesis</keyword>
<feature type="domain" description="Tryptophan synthase beta chain-like PALP" evidence="12">
    <location>
        <begin position="65"/>
        <end position="374"/>
    </location>
</feature>
<comment type="cofactor">
    <cofactor evidence="1 8 9">
        <name>pyridoxal 5'-phosphate</name>
        <dbReference type="ChEBI" id="CHEBI:597326"/>
    </cofactor>
</comment>
<evidence type="ECO:0000256" key="6">
    <source>
        <dbReference type="ARBA" id="ARBA00049144"/>
    </source>
</evidence>
<dbReference type="GO" id="GO:0009097">
    <property type="term" value="P:isoleucine biosynthetic process"/>
    <property type="evidence" value="ECO:0007669"/>
    <property type="project" value="TreeGrafter"/>
</dbReference>
<evidence type="ECO:0000256" key="5">
    <source>
        <dbReference type="ARBA" id="ARBA00023239"/>
    </source>
</evidence>
<dbReference type="GO" id="GO:0009088">
    <property type="term" value="P:threonine biosynthetic process"/>
    <property type="evidence" value="ECO:0007669"/>
    <property type="project" value="UniProtKB-UniRule"/>
</dbReference>
<sequence length="413" mass="44512">MKAIYMKCVKCGNQQQLSQNYSCKQCGGILQIQYDYSNSEIRKKSERIGLLKYADYLPVNAEYFVTLGEGDTPLLKANHLGRWLGLKKLYLKDEGCNPTGSFKDRSVAVGISKTLEFGANTIIIASSGNGGASAAAYAAKAGLRAVVIVPADTPINKVNQAIMYGAQVIKVEGPYSNSYHVAKKAAENYGWVNLTTTFINPYIVEGNKTIAYEIVESLGWTVPNWIVVPVGDGPVLVGIWRGFMDLKAVGAISRLPKIAAVQAERCAPIVRAFENGKDTVDPWTMGAGTIASGIADTLDGYSEDGTLTLKCIRESEGYAVSLSEEEIWESVVTLARAEGVFAEPTGAVSVIGMRKMIAQGLMTSNETVVAIITGNGLKTPHLPPNYSHEPQVVKDADELNGLILERNCLPHAI</sequence>
<dbReference type="GO" id="GO:0006565">
    <property type="term" value="P:L-serine catabolic process"/>
    <property type="evidence" value="ECO:0007669"/>
    <property type="project" value="TreeGrafter"/>
</dbReference>
<dbReference type="Gene3D" id="3.40.50.1100">
    <property type="match status" value="2"/>
</dbReference>
<dbReference type="InterPro" id="IPR036052">
    <property type="entry name" value="TrpB-like_PALP_sf"/>
</dbReference>
<name>A0A3G2R1A8_9FIRM</name>
<keyword evidence="8" id="KW-0791">Threonine biosynthesis</keyword>
<evidence type="ECO:0000256" key="1">
    <source>
        <dbReference type="ARBA" id="ARBA00001933"/>
    </source>
</evidence>
<dbReference type="EC" id="4.2.3.1" evidence="7 8"/>
<feature type="binding site" evidence="9">
    <location>
        <position position="373"/>
    </location>
    <ligand>
        <name>pyridoxal 5'-phosphate</name>
        <dbReference type="ChEBI" id="CHEBI:597326"/>
    </ligand>
</feature>
<keyword evidence="4 8" id="KW-0663">Pyridoxal phosphate</keyword>
<dbReference type="GO" id="GO:0003941">
    <property type="term" value="F:L-serine ammonia-lyase activity"/>
    <property type="evidence" value="ECO:0007669"/>
    <property type="project" value="TreeGrafter"/>
</dbReference>
<dbReference type="PIRSF" id="PIRSF038945">
    <property type="entry name" value="Thr_synthase"/>
    <property type="match status" value="1"/>
</dbReference>
<dbReference type="PANTHER" id="PTHR48078">
    <property type="entry name" value="THREONINE DEHYDRATASE, MITOCHONDRIAL-RELATED"/>
    <property type="match status" value="1"/>
</dbReference>
<dbReference type="PANTHER" id="PTHR48078:SF6">
    <property type="entry name" value="L-THREONINE DEHYDRATASE CATABOLIC TDCB"/>
    <property type="match status" value="1"/>
</dbReference>
<protein>
    <recommendedName>
        <fullName evidence="3 7">Threonine synthase</fullName>
        <ecNumber evidence="7 8">4.2.3.1</ecNumber>
    </recommendedName>
</protein>
<dbReference type="AlphaFoldDB" id="A0A3G2R1A8"/>
<dbReference type="EMBL" id="CP033169">
    <property type="protein sequence ID" value="AYO29210.1"/>
    <property type="molecule type" value="Genomic_DNA"/>
</dbReference>
<evidence type="ECO:0000256" key="4">
    <source>
        <dbReference type="ARBA" id="ARBA00022898"/>
    </source>
</evidence>
<feature type="binding site" evidence="9">
    <location>
        <position position="129"/>
    </location>
    <ligand>
        <name>pyridoxal 5'-phosphate</name>
        <dbReference type="ChEBI" id="CHEBI:597326"/>
    </ligand>
</feature>
<dbReference type="InterPro" id="IPR004450">
    <property type="entry name" value="Thr_synthase-like"/>
</dbReference>
<evidence type="ECO:0000313" key="14">
    <source>
        <dbReference type="Proteomes" id="UP000280960"/>
    </source>
</evidence>
<dbReference type="KEGG" id="bacg:D2962_00090"/>
<keyword evidence="14" id="KW-1185">Reference proteome</keyword>
<evidence type="ECO:0000256" key="8">
    <source>
        <dbReference type="PIRNR" id="PIRNR038945"/>
    </source>
</evidence>
<keyword evidence="5 8" id="KW-0456">Lyase</keyword>
<comment type="catalytic activity">
    <reaction evidence="6 8">
        <text>O-phospho-L-homoserine + H2O = L-threonine + phosphate</text>
        <dbReference type="Rhea" id="RHEA:10840"/>
        <dbReference type="ChEBI" id="CHEBI:15377"/>
        <dbReference type="ChEBI" id="CHEBI:43474"/>
        <dbReference type="ChEBI" id="CHEBI:57590"/>
        <dbReference type="ChEBI" id="CHEBI:57926"/>
        <dbReference type="EC" id="4.2.3.1"/>
    </reaction>
</comment>
<proteinExistence type="inferred from homology"/>
<comment type="pathway">
    <text evidence="8">Amino-acid biosynthesis; L-threonine biosynthesis; L-threonine from L-aspartate: step 5/5.</text>
</comment>
<evidence type="ECO:0000256" key="2">
    <source>
        <dbReference type="ARBA" id="ARBA00005517"/>
    </source>
</evidence>
<feature type="modified residue" description="N6-(pyridoxal phosphate)lysine" evidence="10">
    <location>
        <position position="103"/>
    </location>
</feature>
<accession>A0A3G2R1A8</accession>
<organism evidence="13 14">
    <name type="scientific">Biomaibacter acetigenes</name>
    <dbReference type="NCBI Taxonomy" id="2316383"/>
    <lineage>
        <taxon>Bacteria</taxon>
        <taxon>Bacillati</taxon>
        <taxon>Bacillota</taxon>
        <taxon>Clostridia</taxon>
        <taxon>Thermosediminibacterales</taxon>
        <taxon>Tepidanaerobacteraceae</taxon>
        <taxon>Biomaibacter</taxon>
    </lineage>
</organism>
<comment type="function">
    <text evidence="8">Catalyzes the gamma-elimination of phosphate from L-phosphohomoserine and the beta-addition of water to produce L-threonine.</text>
</comment>
<dbReference type="GO" id="GO:0004794">
    <property type="term" value="F:threonine deaminase activity"/>
    <property type="evidence" value="ECO:0007669"/>
    <property type="project" value="TreeGrafter"/>
</dbReference>
<dbReference type="Pfam" id="PF00291">
    <property type="entry name" value="PALP"/>
    <property type="match status" value="1"/>
</dbReference>
<evidence type="ECO:0000313" key="13">
    <source>
        <dbReference type="EMBL" id="AYO29210.1"/>
    </source>
</evidence>
<reference evidence="13 14" key="1">
    <citation type="submission" date="2018-10" db="EMBL/GenBank/DDBJ databases">
        <authorList>
            <person name="Zhang X."/>
        </authorList>
    </citation>
    <scope>NUCLEOTIDE SEQUENCE [LARGE SCALE GENOMIC DNA]</scope>
    <source>
        <strain evidence="13 14">SK-G1</strain>
    </source>
</reference>
<dbReference type="UniPathway" id="UPA00050">
    <property type="reaction ID" value="UER00065"/>
</dbReference>
<dbReference type="Proteomes" id="UP000280960">
    <property type="component" value="Chromosome"/>
</dbReference>
<feature type="cross-link" description="Isoglutamyl lysine isopeptide (Lys-Gln) (interchain with Q-Cter in protein Pup)" evidence="11">
    <location>
        <position position="184"/>
    </location>
</feature>
<dbReference type="InterPro" id="IPR026260">
    <property type="entry name" value="Thr_Synthase_bac/arc"/>
</dbReference>
<evidence type="ECO:0000256" key="11">
    <source>
        <dbReference type="PIRSR" id="PIRSR038945-3"/>
    </source>
</evidence>
<evidence type="ECO:0000256" key="3">
    <source>
        <dbReference type="ARBA" id="ARBA00018679"/>
    </source>
</evidence>
<evidence type="ECO:0000259" key="12">
    <source>
        <dbReference type="Pfam" id="PF00291"/>
    </source>
</evidence>
<dbReference type="SUPFAM" id="SSF53686">
    <property type="entry name" value="Tryptophan synthase beta subunit-like PLP-dependent enzymes"/>
    <property type="match status" value="1"/>
</dbReference>
<dbReference type="CDD" id="cd01563">
    <property type="entry name" value="Thr-synth_1"/>
    <property type="match status" value="1"/>
</dbReference>
<dbReference type="NCBIfam" id="TIGR00260">
    <property type="entry name" value="thrC"/>
    <property type="match status" value="1"/>
</dbReference>
<evidence type="ECO:0000256" key="10">
    <source>
        <dbReference type="PIRSR" id="PIRSR038945-2"/>
    </source>
</evidence>
<dbReference type="GO" id="GO:0006567">
    <property type="term" value="P:L-threonine catabolic process"/>
    <property type="evidence" value="ECO:0007669"/>
    <property type="project" value="TreeGrafter"/>
</dbReference>
<comment type="similarity">
    <text evidence="2 8">Belongs to the threonine synthase family.</text>
</comment>
<dbReference type="NCBIfam" id="NF006050">
    <property type="entry name" value="PRK08197.1"/>
    <property type="match status" value="1"/>
</dbReference>
<evidence type="ECO:0000256" key="9">
    <source>
        <dbReference type="PIRSR" id="PIRSR038945-1"/>
    </source>
</evidence>
<dbReference type="InterPro" id="IPR050147">
    <property type="entry name" value="Ser/Thr_Dehydratase"/>
</dbReference>